<dbReference type="EMBL" id="KZ851849">
    <property type="protein sequence ID" value="RDK44257.1"/>
    <property type="molecule type" value="Genomic_DNA"/>
</dbReference>
<accession>A0A370PPY2</accession>
<proteinExistence type="predicted"/>
<keyword evidence="3" id="KW-1185">Reference proteome</keyword>
<gene>
    <name evidence="2" type="ORF">M752DRAFT_264169</name>
</gene>
<sequence length="144" mass="16000">MQNHQHIIVRSVDKTKARAWTNKSEDSPSSQSSFWKDNVDGSDPSIHSAKYDIMCESSTGDHACHLVELGKSLDILAEAIHPFDTEHELLCHSSGNRARHGVEKRSEATLQVARWNLIKGITSSDRSSACQVASESRRLTRSSN</sequence>
<evidence type="ECO:0000256" key="1">
    <source>
        <dbReference type="SAM" id="MobiDB-lite"/>
    </source>
</evidence>
<reference evidence="2 3" key="1">
    <citation type="submission" date="2018-07" db="EMBL/GenBank/DDBJ databases">
        <title>Section-level genome sequencing of Aspergillus section Nigri to investigate inter- and intra-species variation.</title>
        <authorList>
            <consortium name="DOE Joint Genome Institute"/>
            <person name="Vesth T.C."/>
            <person name="Nybo J.L."/>
            <person name="Theobald S."/>
            <person name="Frisvad J.C."/>
            <person name="Larsen T.O."/>
            <person name="Nielsen K.F."/>
            <person name="Hoof J.B."/>
            <person name="Brandl J."/>
            <person name="Salamov A."/>
            <person name="Riley R."/>
            <person name="Gladden J.M."/>
            <person name="Phatale P."/>
            <person name="Nielsen M.T."/>
            <person name="Lyhne E.K."/>
            <person name="Kogle M.E."/>
            <person name="Strasser K."/>
            <person name="McDonnell E."/>
            <person name="Barry K."/>
            <person name="Clum A."/>
            <person name="Chen C."/>
            <person name="Nolan M."/>
            <person name="Sandor L."/>
            <person name="Kuo A."/>
            <person name="Lipzen A."/>
            <person name="Hainaut M."/>
            <person name="Drula E."/>
            <person name="Tsang A."/>
            <person name="Magnuson J.K."/>
            <person name="Henrissat B."/>
            <person name="Wiebenga A."/>
            <person name="Simmons B.A."/>
            <person name="Makela M.R."/>
            <person name="De vries R.P."/>
            <person name="Grigoriev I.V."/>
            <person name="Mortensen U.H."/>
            <person name="Baker S.E."/>
            <person name="Andersen M.R."/>
        </authorList>
    </citation>
    <scope>NUCLEOTIDE SEQUENCE [LARGE SCALE GENOMIC DNA]</scope>
    <source>
        <strain evidence="2 3">ATCC 13157</strain>
    </source>
</reference>
<evidence type="ECO:0000313" key="3">
    <source>
        <dbReference type="Proteomes" id="UP000254937"/>
    </source>
</evidence>
<protein>
    <submittedName>
        <fullName evidence="2">Uncharacterized protein</fullName>
    </submittedName>
</protein>
<name>A0A370PPY2_ASPPH</name>
<organism evidence="2 3">
    <name type="scientific">Aspergillus phoenicis ATCC 13157</name>
    <dbReference type="NCBI Taxonomy" id="1353007"/>
    <lineage>
        <taxon>Eukaryota</taxon>
        <taxon>Fungi</taxon>
        <taxon>Dikarya</taxon>
        <taxon>Ascomycota</taxon>
        <taxon>Pezizomycotina</taxon>
        <taxon>Eurotiomycetes</taxon>
        <taxon>Eurotiomycetidae</taxon>
        <taxon>Eurotiales</taxon>
        <taxon>Aspergillaceae</taxon>
        <taxon>Aspergillus</taxon>
    </lineage>
</organism>
<dbReference type="AlphaFoldDB" id="A0A370PPY2"/>
<feature type="region of interest" description="Disordered" evidence="1">
    <location>
        <begin position="11"/>
        <end position="39"/>
    </location>
</feature>
<dbReference type="Proteomes" id="UP000254937">
    <property type="component" value="Unassembled WGS sequence"/>
</dbReference>
<evidence type="ECO:0000313" key="2">
    <source>
        <dbReference type="EMBL" id="RDK44257.1"/>
    </source>
</evidence>